<dbReference type="PANTHER" id="PTHR45748:SF4">
    <property type="entry name" value="1-PHOSPHATIDYLINOSITOL-3-PHOSPHATE 5-KINASE FAB1D-RELATED"/>
    <property type="match status" value="1"/>
</dbReference>
<proteinExistence type="predicted"/>
<dbReference type="SMART" id="SM00330">
    <property type="entry name" value="PIPKc"/>
    <property type="match status" value="1"/>
</dbReference>
<keyword evidence="5 8" id="KW-0067">ATP-binding</keyword>
<name>A0A0K9NNV1_ZOSMR</name>
<dbReference type="InterPro" id="IPR044769">
    <property type="entry name" value="PIKfyve_PIPKc"/>
</dbReference>
<dbReference type="InterPro" id="IPR027483">
    <property type="entry name" value="PInositol-4-P-4/5-kinase_C_sf"/>
</dbReference>
<dbReference type="GO" id="GO:0005524">
    <property type="term" value="F:ATP binding"/>
    <property type="evidence" value="ECO:0007669"/>
    <property type="project" value="UniProtKB-UniRule"/>
</dbReference>
<comment type="subunit">
    <text evidence="6">Component of the PI(3,5)P2 regulatory complex at least composed of ATG18, SAC/FIG4, FAB1 and VAC14.</text>
</comment>
<keyword evidence="2 8" id="KW-0808">Transferase</keyword>
<evidence type="ECO:0000259" key="10">
    <source>
        <dbReference type="PROSITE" id="PS51455"/>
    </source>
</evidence>
<dbReference type="SUPFAM" id="SSF52029">
    <property type="entry name" value="GroEL apical domain-like"/>
    <property type="match status" value="1"/>
</dbReference>
<dbReference type="Proteomes" id="UP000036987">
    <property type="component" value="Unassembled WGS sequence"/>
</dbReference>
<gene>
    <name evidence="11" type="ORF">ZOSMA_78G00640</name>
</gene>
<keyword evidence="12" id="KW-1185">Reference proteome</keyword>
<dbReference type="STRING" id="29655.A0A0K9NNV1"/>
<feature type="domain" description="PIPK" evidence="10">
    <location>
        <begin position="1154"/>
        <end position="1438"/>
    </location>
</feature>
<dbReference type="PROSITE" id="PS51455">
    <property type="entry name" value="PIPK"/>
    <property type="match status" value="1"/>
</dbReference>
<evidence type="ECO:0000256" key="1">
    <source>
        <dbReference type="ARBA" id="ARBA00012009"/>
    </source>
</evidence>
<sequence length="1462" mass="165884">MRISSSVSRDFLSTFGFGILGPKVTRLPVEVVLADNLRFSTSMRDNQDSENNRAIDTYTIGSLERHGKYENKSNDGCKISPHSDPLTKDGVENYKDDFSKINANNASFIANLENNINIWLPPDPEVIKDGVVDNYDFDGGCNLCTECVGSSGSNILSEERNKAMMEPMNGQFMLLVSRFLDSEGLSCSKEEDGENWLNIIASLSWEAAQLVKPDADVGKEMDPSTYIKVKCIAYGSRSQSEIVNGLVFTKNTAHKRMPTKFRNPRLLLLKGVLGEDDSKLSSFDKMTVEKVDLNPVNNMIANCSPNIILVEKNVSRDVQEILLEKGITLVFDMKLTRLQRIARCTGSPIMSFSDITTNTKLKQCEYFHIDKFEEEHYHPSRVGKKTSKTLMFFEGFSKPLGCTILLKGMSIDELKNIKRMMQYTIFAAYHLILETSFFEDQRSISLDTHIIKEQSLNILNSDMEKPDSEKVKENSSNGNDSTLENLHDDEIERGGFSPQEKHHSLFLSPSFLIKYVSTSIKKSFEDTFPLQTSSFESVSSYLGFEEENKQASYYENDHAIQYISPDNESIISSKNIDVENIHHVCNVVDTPQKKNIDVVLDVQSILVLFSKRNILKNTACEERNLIRIKYYGNFDTTLGRFLQDILQTRKCDVCGESSESHNYCYTHQNGLLNINLNLLPNSSCLSGIEKGQIWMWTRCLKCDYESGVPKPTKRVIISDKASNLSFGKFLELTFSTHSASKKRLLSECGHLLHRDCLRFFGLGSKVAMFTYSSVEIYAACKPPPLLELTSLDGQNWFENEANDVRQNGERLFLEVESLLEKIEPKLSTQVVKLPGSKRIFSEVEEILRQDKVEFEMSRNIHIPNDFKLTCLNQELLVLLYVWDCRFQSLMSQASANSVTLGSIKYKQFPEKIISLDETDKRIITQKEEENKDNLIINNDESGGKFCDAGVEQEDNDVDIKNNVFGKEINIAKPFEPSINRSCCSSECSDEKVDEMSDENGKIVLSIHEGTLSAFASASASESFVTSSSNCDVNPIDVSSMESAEGTGFDSCSINTMTGNSDGWIWHSFRSIRKDFWMDYSNGHLNKFESIINYTPKFLSPLSQIVSQERGRLCYPIGADGFAISIYEDEISSIIACAEIVFQEKYLTSEEKAGKFQLYTDSETEAMQKLSSSDCSVSSSKSMPSVSVDDNSSDHFQFSENMHQEIPLGVEKDKNRFSVVCIYGKHFLSLRRQCCSSEIGYISSLGRCKKWNPQGGKSKVLFAKTLDERFIIKEINKTELASFLKFAPRYFIHVLGSLKSGNQTCLAKIMGIYQVEKKYISDPNNPGAVLLDQNFVEDMGLSPIYVERKTMKLLQRAIWNDTSFLTSINVMDYSLVVGIDSERRQFVFGIIDYLRQYTWDKQLETWVKASLVVPKNSLPTVISPNEYKKRFRKYMSKYLVTVPYNDDWMPEHHEERVQDFTLP</sequence>
<dbReference type="GO" id="GO:0010008">
    <property type="term" value="C:endosome membrane"/>
    <property type="evidence" value="ECO:0000318"/>
    <property type="project" value="GO_Central"/>
</dbReference>
<dbReference type="Pfam" id="PF00118">
    <property type="entry name" value="Cpn60_TCP1"/>
    <property type="match status" value="1"/>
</dbReference>
<evidence type="ECO:0000256" key="7">
    <source>
        <dbReference type="ARBA" id="ARBA00077223"/>
    </source>
</evidence>
<dbReference type="CDD" id="cd03334">
    <property type="entry name" value="Fab1_TCP"/>
    <property type="match status" value="1"/>
</dbReference>
<dbReference type="EC" id="2.7.1.150" evidence="1"/>
<comment type="caution">
    <text evidence="11">The sequence shown here is derived from an EMBL/GenBank/DDBJ whole genome shotgun (WGS) entry which is preliminary data.</text>
</comment>
<dbReference type="SUPFAM" id="SSF56104">
    <property type="entry name" value="SAICAR synthase-like"/>
    <property type="match status" value="1"/>
</dbReference>
<feature type="region of interest" description="Disordered" evidence="9">
    <location>
        <begin position="462"/>
        <end position="486"/>
    </location>
</feature>
<dbReference type="Gene3D" id="3.30.810.10">
    <property type="entry name" value="2-Layer Sandwich"/>
    <property type="match status" value="1"/>
</dbReference>
<dbReference type="InterPro" id="IPR027409">
    <property type="entry name" value="GroEL-like_apical_dom_sf"/>
</dbReference>
<reference evidence="12" key="1">
    <citation type="journal article" date="2016" name="Nature">
        <title>The genome of the seagrass Zostera marina reveals angiosperm adaptation to the sea.</title>
        <authorList>
            <person name="Olsen J.L."/>
            <person name="Rouze P."/>
            <person name="Verhelst B."/>
            <person name="Lin Y.-C."/>
            <person name="Bayer T."/>
            <person name="Collen J."/>
            <person name="Dattolo E."/>
            <person name="De Paoli E."/>
            <person name="Dittami S."/>
            <person name="Maumus F."/>
            <person name="Michel G."/>
            <person name="Kersting A."/>
            <person name="Lauritano C."/>
            <person name="Lohaus R."/>
            <person name="Toepel M."/>
            <person name="Tonon T."/>
            <person name="Vanneste K."/>
            <person name="Amirebrahimi M."/>
            <person name="Brakel J."/>
            <person name="Bostroem C."/>
            <person name="Chovatia M."/>
            <person name="Grimwood J."/>
            <person name="Jenkins J.W."/>
            <person name="Jueterbock A."/>
            <person name="Mraz A."/>
            <person name="Stam W.T."/>
            <person name="Tice H."/>
            <person name="Bornberg-Bauer E."/>
            <person name="Green P.J."/>
            <person name="Pearson G.A."/>
            <person name="Procaccini G."/>
            <person name="Duarte C.M."/>
            <person name="Schmutz J."/>
            <person name="Reusch T.B.H."/>
            <person name="Van de Peer Y."/>
        </authorList>
    </citation>
    <scope>NUCLEOTIDE SEQUENCE [LARGE SCALE GENOMIC DNA]</scope>
    <source>
        <strain evidence="12">cv. Finnish</strain>
    </source>
</reference>
<dbReference type="CDD" id="cd17300">
    <property type="entry name" value="PIPKc_PIKfyve"/>
    <property type="match status" value="1"/>
</dbReference>
<dbReference type="Pfam" id="PF01504">
    <property type="entry name" value="PIP5K"/>
    <property type="match status" value="3"/>
</dbReference>
<accession>A0A0K9NNV1</accession>
<evidence type="ECO:0000256" key="8">
    <source>
        <dbReference type="PROSITE-ProRule" id="PRU00781"/>
    </source>
</evidence>
<dbReference type="PANTHER" id="PTHR45748">
    <property type="entry name" value="1-PHOSPHATIDYLINOSITOL 3-PHOSPHATE 5-KINASE-RELATED"/>
    <property type="match status" value="1"/>
</dbReference>
<protein>
    <recommendedName>
        <fullName evidence="1">1-phosphatidylinositol-3-phosphate 5-kinase</fullName>
        <ecNumber evidence="1">2.7.1.150</ecNumber>
    </recommendedName>
    <alternativeName>
        <fullName evidence="7">Phosphatidylinositol 3-phosphate 5-kinase type III</fullName>
    </alternativeName>
</protein>
<evidence type="ECO:0000256" key="5">
    <source>
        <dbReference type="ARBA" id="ARBA00022840"/>
    </source>
</evidence>
<feature type="compositionally biased region" description="Polar residues" evidence="9">
    <location>
        <begin position="474"/>
        <end position="484"/>
    </location>
</feature>
<dbReference type="GO" id="GO:0007033">
    <property type="term" value="P:vacuole organization"/>
    <property type="evidence" value="ECO:0000318"/>
    <property type="project" value="GO_Central"/>
</dbReference>
<dbReference type="FunFam" id="3.30.810.10:FF:000001">
    <property type="entry name" value="1-phosphatidylinositol 3-phosphate 5-kinase FAB1"/>
    <property type="match status" value="1"/>
</dbReference>
<evidence type="ECO:0000256" key="2">
    <source>
        <dbReference type="ARBA" id="ARBA00022679"/>
    </source>
</evidence>
<dbReference type="FunFam" id="3.50.7.10:FF:000007">
    <property type="entry name" value="1-phosphatidylinositol 3-phosphate 5-kinase isoform X1"/>
    <property type="match status" value="1"/>
</dbReference>
<evidence type="ECO:0000256" key="4">
    <source>
        <dbReference type="ARBA" id="ARBA00022777"/>
    </source>
</evidence>
<dbReference type="GO" id="GO:0046854">
    <property type="term" value="P:phosphatidylinositol phosphate biosynthetic process"/>
    <property type="evidence" value="ECO:0000318"/>
    <property type="project" value="GO_Central"/>
</dbReference>
<dbReference type="InterPro" id="IPR002498">
    <property type="entry name" value="PInositol-4-P-4/5-kinase_core"/>
</dbReference>
<dbReference type="EMBL" id="LFYR01001962">
    <property type="protein sequence ID" value="KMZ58293.1"/>
    <property type="molecule type" value="Genomic_DNA"/>
</dbReference>
<dbReference type="OMA" id="TIHERSM"/>
<evidence type="ECO:0000256" key="3">
    <source>
        <dbReference type="ARBA" id="ARBA00022741"/>
    </source>
</evidence>
<dbReference type="InterPro" id="IPR002423">
    <property type="entry name" value="Cpn60/GroEL/TCP-1"/>
</dbReference>
<evidence type="ECO:0000256" key="9">
    <source>
        <dbReference type="SAM" id="MobiDB-lite"/>
    </source>
</evidence>
<dbReference type="InterPro" id="IPR027484">
    <property type="entry name" value="PInositol-4-P-5-kinase_N"/>
</dbReference>
<feature type="compositionally biased region" description="Basic and acidic residues" evidence="9">
    <location>
        <begin position="462"/>
        <end position="473"/>
    </location>
</feature>
<keyword evidence="4 8" id="KW-0418">Kinase</keyword>
<dbReference type="GO" id="GO:0000285">
    <property type="term" value="F:1-phosphatidylinositol-3-phosphate 5-kinase activity"/>
    <property type="evidence" value="ECO:0000318"/>
    <property type="project" value="GO_Central"/>
</dbReference>
<dbReference type="OrthoDB" id="158357at2759"/>
<dbReference type="Gene3D" id="3.50.7.10">
    <property type="entry name" value="GroEL"/>
    <property type="match status" value="1"/>
</dbReference>
<evidence type="ECO:0000313" key="11">
    <source>
        <dbReference type="EMBL" id="KMZ58293.1"/>
    </source>
</evidence>
<keyword evidence="3 8" id="KW-0547">Nucleotide-binding</keyword>
<organism evidence="11 12">
    <name type="scientific">Zostera marina</name>
    <name type="common">Eelgrass</name>
    <dbReference type="NCBI Taxonomy" id="29655"/>
    <lineage>
        <taxon>Eukaryota</taxon>
        <taxon>Viridiplantae</taxon>
        <taxon>Streptophyta</taxon>
        <taxon>Embryophyta</taxon>
        <taxon>Tracheophyta</taxon>
        <taxon>Spermatophyta</taxon>
        <taxon>Magnoliopsida</taxon>
        <taxon>Liliopsida</taxon>
        <taxon>Zosteraceae</taxon>
        <taxon>Zostera</taxon>
    </lineage>
</organism>
<evidence type="ECO:0000256" key="6">
    <source>
        <dbReference type="ARBA" id="ARBA00023464"/>
    </source>
</evidence>
<dbReference type="Gene3D" id="3.30.800.10">
    <property type="entry name" value="Phosphatidylinositol Phosphate Kinase II Beta"/>
    <property type="match status" value="1"/>
</dbReference>
<evidence type="ECO:0000313" key="12">
    <source>
        <dbReference type="Proteomes" id="UP000036987"/>
    </source>
</evidence>